<gene>
    <name evidence="1" type="ORF">NM688_g51</name>
</gene>
<accession>A0ACC1TF33</accession>
<keyword evidence="2" id="KW-1185">Reference proteome</keyword>
<evidence type="ECO:0000313" key="1">
    <source>
        <dbReference type="EMBL" id="KAJ3559901.1"/>
    </source>
</evidence>
<reference evidence="1" key="1">
    <citation type="submission" date="2022-07" db="EMBL/GenBank/DDBJ databases">
        <title>Genome Sequence of Phlebia brevispora.</title>
        <authorList>
            <person name="Buettner E."/>
        </authorList>
    </citation>
    <scope>NUCLEOTIDE SEQUENCE</scope>
    <source>
        <strain evidence="1">MPL23</strain>
    </source>
</reference>
<name>A0ACC1TF33_9APHY</name>
<dbReference type="EMBL" id="JANHOG010000004">
    <property type="protein sequence ID" value="KAJ3559901.1"/>
    <property type="molecule type" value="Genomic_DNA"/>
</dbReference>
<dbReference type="Proteomes" id="UP001148662">
    <property type="component" value="Unassembled WGS sequence"/>
</dbReference>
<comment type="caution">
    <text evidence="1">The sequence shown here is derived from an EMBL/GenBank/DDBJ whole genome shotgun (WGS) entry which is preliminary data.</text>
</comment>
<sequence>MQFKLSFVALVGVVSSLVGATALPAPEPEPVEVEARAGDSAQYDGYLFVCTAYDWEGSCINIGFYSQSCQNFPSGYDNAISSVGPTQGWNCHLLIDYNCNADQGDYWVEYPGFSELTYGNDQFSSFECYRT</sequence>
<proteinExistence type="predicted"/>
<evidence type="ECO:0000313" key="2">
    <source>
        <dbReference type="Proteomes" id="UP001148662"/>
    </source>
</evidence>
<protein>
    <submittedName>
        <fullName evidence="1">Uncharacterized protein</fullName>
    </submittedName>
</protein>
<organism evidence="1 2">
    <name type="scientific">Phlebia brevispora</name>
    <dbReference type="NCBI Taxonomy" id="194682"/>
    <lineage>
        <taxon>Eukaryota</taxon>
        <taxon>Fungi</taxon>
        <taxon>Dikarya</taxon>
        <taxon>Basidiomycota</taxon>
        <taxon>Agaricomycotina</taxon>
        <taxon>Agaricomycetes</taxon>
        <taxon>Polyporales</taxon>
        <taxon>Meruliaceae</taxon>
        <taxon>Phlebia</taxon>
    </lineage>
</organism>